<dbReference type="EMBL" id="CM045768">
    <property type="protein sequence ID" value="KAI7982894.1"/>
    <property type="molecule type" value="Genomic_DNA"/>
</dbReference>
<comment type="caution">
    <text evidence="1">The sequence shown here is derived from an EMBL/GenBank/DDBJ whole genome shotgun (WGS) entry which is preliminary data.</text>
</comment>
<organism evidence="1 2">
    <name type="scientific">Camellia lanceoleosa</name>
    <dbReference type="NCBI Taxonomy" id="1840588"/>
    <lineage>
        <taxon>Eukaryota</taxon>
        <taxon>Viridiplantae</taxon>
        <taxon>Streptophyta</taxon>
        <taxon>Embryophyta</taxon>
        <taxon>Tracheophyta</taxon>
        <taxon>Spermatophyta</taxon>
        <taxon>Magnoliopsida</taxon>
        <taxon>eudicotyledons</taxon>
        <taxon>Gunneridae</taxon>
        <taxon>Pentapetalae</taxon>
        <taxon>asterids</taxon>
        <taxon>Ericales</taxon>
        <taxon>Theaceae</taxon>
        <taxon>Camellia</taxon>
    </lineage>
</organism>
<sequence>MEHLRPFVITNLSATELEDIRLFGKMKVYAVVSISSGPPMHNTEFTTHVDMEGNNNPRWNTVMDFRLHDPSLQNNLLYLNFNFHCRRKLGYKFIGGVSVLINHLLDMISGNRTASQAVQYPVMTSSRELRGFVNFCFGFGNSIRPLGPQQLALQWQPLPSPPPHGSNAQANGDQANQFDDDDQANLIKQVLFIAGGDCRLGVVLFIVDEEVHLIDDLRLSSWDSVGTS</sequence>
<evidence type="ECO:0000313" key="2">
    <source>
        <dbReference type="Proteomes" id="UP001060215"/>
    </source>
</evidence>
<reference evidence="1 2" key="1">
    <citation type="journal article" date="2022" name="Plant J.">
        <title>Chromosome-level genome of Camellia lanceoleosa provides a valuable resource for understanding genome evolution and self-incompatibility.</title>
        <authorList>
            <person name="Gong W."/>
            <person name="Xiao S."/>
            <person name="Wang L."/>
            <person name="Liao Z."/>
            <person name="Chang Y."/>
            <person name="Mo W."/>
            <person name="Hu G."/>
            <person name="Li W."/>
            <person name="Zhao G."/>
            <person name="Zhu H."/>
            <person name="Hu X."/>
            <person name="Ji K."/>
            <person name="Xiang X."/>
            <person name="Song Q."/>
            <person name="Yuan D."/>
            <person name="Jin S."/>
            <person name="Zhang L."/>
        </authorList>
    </citation>
    <scope>NUCLEOTIDE SEQUENCE [LARGE SCALE GENOMIC DNA]</scope>
    <source>
        <strain evidence="1">SQ_2022a</strain>
    </source>
</reference>
<evidence type="ECO:0000313" key="1">
    <source>
        <dbReference type="EMBL" id="KAI7982894.1"/>
    </source>
</evidence>
<protein>
    <submittedName>
        <fullName evidence="1">Protein SRC2</fullName>
    </submittedName>
</protein>
<keyword evidence="2" id="KW-1185">Reference proteome</keyword>
<name>A0ACC0F3N9_9ERIC</name>
<proteinExistence type="predicted"/>
<gene>
    <name evidence="1" type="ORF">LOK49_LG15G00265</name>
</gene>
<accession>A0ACC0F3N9</accession>
<dbReference type="Proteomes" id="UP001060215">
    <property type="component" value="Chromosome 11"/>
</dbReference>